<reference evidence="1" key="2">
    <citation type="submission" date="2021-01" db="UniProtKB">
        <authorList>
            <consortium name="EnsemblPlants"/>
        </authorList>
    </citation>
    <scope>IDENTIFICATION</scope>
</reference>
<dbReference type="PANTHER" id="PTHR34674">
    <property type="entry name" value="PHOSPHATIDYLCHOLINE:DIACYLGLYCEROL CHOLINEPHOSPHOTRANSFERASE 1-RELATED"/>
    <property type="match status" value="1"/>
</dbReference>
<keyword evidence="2" id="KW-1185">Reference proteome</keyword>
<dbReference type="EMBL" id="LRBV02000003">
    <property type="status" value="NOT_ANNOTATED_CDS"/>
    <property type="molecule type" value="Genomic_DNA"/>
</dbReference>
<dbReference type="InterPro" id="IPR055311">
    <property type="entry name" value="PDCT1/2-like"/>
</dbReference>
<dbReference type="Proteomes" id="UP000594261">
    <property type="component" value="Chromosome 3"/>
</dbReference>
<dbReference type="AlphaFoldDB" id="A0A7N2L8H8"/>
<accession>A0A7N2L8H8</accession>
<dbReference type="GO" id="GO:0004142">
    <property type="term" value="F:diacylglycerol cholinephosphotransferase activity"/>
    <property type="evidence" value="ECO:0007669"/>
    <property type="project" value="TreeGrafter"/>
</dbReference>
<evidence type="ECO:0000313" key="2">
    <source>
        <dbReference type="Proteomes" id="UP000594261"/>
    </source>
</evidence>
<reference evidence="1 2" key="1">
    <citation type="journal article" date="2016" name="G3 (Bethesda)">
        <title>First Draft Assembly and Annotation of the Genome of a California Endemic Oak Quercus lobata Nee (Fagaceae).</title>
        <authorList>
            <person name="Sork V.L."/>
            <person name="Fitz-Gibbon S.T."/>
            <person name="Puiu D."/>
            <person name="Crepeau M."/>
            <person name="Gugger P.F."/>
            <person name="Sherman R."/>
            <person name="Stevens K."/>
            <person name="Langley C.H."/>
            <person name="Pellegrini M."/>
            <person name="Salzberg S.L."/>
        </authorList>
    </citation>
    <scope>NUCLEOTIDE SEQUENCE [LARGE SCALE GENOMIC DNA]</scope>
    <source>
        <strain evidence="1 2">cv. SW786</strain>
    </source>
</reference>
<dbReference type="EnsemblPlants" id="QL03p052981:mrna">
    <property type="protein sequence ID" value="QL03p052981:mrna"/>
    <property type="gene ID" value="QL03p052981"/>
</dbReference>
<sequence length="77" mass="8774">MCSRRFTLPICGSETDQVHALCVVEYTLRMVPLSSEPFDLGFVAMRSLHRVLSTSPELNTFLAFLNTGHRCERESLR</sequence>
<name>A0A7N2L8H8_QUELO</name>
<dbReference type="Gramene" id="QL03p052981:mrna">
    <property type="protein sequence ID" value="QL03p052981:mrna"/>
    <property type="gene ID" value="QL03p052981"/>
</dbReference>
<organism evidence="1 2">
    <name type="scientific">Quercus lobata</name>
    <name type="common">Valley oak</name>
    <dbReference type="NCBI Taxonomy" id="97700"/>
    <lineage>
        <taxon>Eukaryota</taxon>
        <taxon>Viridiplantae</taxon>
        <taxon>Streptophyta</taxon>
        <taxon>Embryophyta</taxon>
        <taxon>Tracheophyta</taxon>
        <taxon>Spermatophyta</taxon>
        <taxon>Magnoliopsida</taxon>
        <taxon>eudicotyledons</taxon>
        <taxon>Gunneridae</taxon>
        <taxon>Pentapetalae</taxon>
        <taxon>rosids</taxon>
        <taxon>fabids</taxon>
        <taxon>Fagales</taxon>
        <taxon>Fagaceae</taxon>
        <taxon>Quercus</taxon>
    </lineage>
</organism>
<evidence type="ECO:0000313" key="1">
    <source>
        <dbReference type="EnsemblPlants" id="QL03p052981:mrna"/>
    </source>
</evidence>
<proteinExistence type="predicted"/>
<dbReference type="PANTHER" id="PTHR34674:SF1">
    <property type="entry name" value="PHOSPHATIDYLCHOLINE:DIACYLGLYCEROL CHOLINEPHOSPHOTRANSFERASE 1-RELATED"/>
    <property type="match status" value="1"/>
</dbReference>
<protein>
    <submittedName>
        <fullName evidence="1">Uncharacterized protein</fullName>
    </submittedName>
</protein>
<dbReference type="InParanoid" id="A0A7N2L8H8"/>